<dbReference type="PROSITE" id="PS01359">
    <property type="entry name" value="ZF_PHD_1"/>
    <property type="match status" value="1"/>
</dbReference>
<dbReference type="EMBL" id="JAPDMZ010000048">
    <property type="protein sequence ID" value="KAK0553607.1"/>
    <property type="molecule type" value="Genomic_DNA"/>
</dbReference>
<gene>
    <name evidence="8" type="ORF">OC846_002448</name>
</gene>
<reference evidence="8" key="1">
    <citation type="journal article" date="2023" name="PhytoFront">
        <title>Draft Genome Resources of Seven Strains of Tilletia horrida, Causal Agent of Kernel Smut of Rice.</title>
        <authorList>
            <person name="Khanal S."/>
            <person name="Antony Babu S."/>
            <person name="Zhou X.G."/>
        </authorList>
    </citation>
    <scope>NUCLEOTIDE SEQUENCE</scope>
    <source>
        <strain evidence="8">TX6</strain>
    </source>
</reference>
<protein>
    <recommendedName>
        <fullName evidence="7">PHD-type domain-containing protein</fullName>
    </recommendedName>
</protein>
<name>A0AAN6GRC9_9BASI</name>
<dbReference type="Pfam" id="PF00628">
    <property type="entry name" value="PHD"/>
    <property type="match status" value="1"/>
</dbReference>
<sequence length="572" mass="61205">MSASSTAAAGAAASATALPDWGRVLIAGGTDWPALGRKTSAAAKNPNPKCPDLQSPHILRNLSNVRMKRVFTSAVASHAVFLSTTGQAYVYGRNESGQCGFPILTHKDLYEPMLLDRKTNFQPPLPSSDLGDIVYAAAGRNHTLLVTRYGAVYAAGKNDVGQCADPRLGYIDTFTKVTTGAFIKAKDNIVKVSAGVSFSLLLSASGKVYATGSMEKGQLGNGRTGEHFASANRLVFGMVIDPIRVDGFDDREIVDIQSGAQHSFAMSKDGYCYCWGFGGYGRLGLHSADDQMTPQLVGQFARDNILFRAHQIITGPTCTAVIDRQKQFWLCGKWKTSGDGGAGQGWLKFQYLQELMGLKMRHATLGGVVLFATADEDPSVAGPHDPTMNIVWGQNAQNGELGMGEGKPRSATKPQRCSTLDGISILDASAGQNTTFYIARSLGDAYSNLPRFPPLENEVPEFCAACQQGSCDDTLLECEKCETPYHLECLKPPLSEIPEGEWFCKNCAEDLTQAAPPSPIVGSSSNRKRKGDNGSASASDEENGDANGGDHDEEEDVKPPAKKAKGGAKKRK</sequence>
<dbReference type="Gene3D" id="3.30.40.10">
    <property type="entry name" value="Zinc/RING finger domain, C3HC4 (zinc finger)"/>
    <property type="match status" value="1"/>
</dbReference>
<dbReference type="SUPFAM" id="SSF57903">
    <property type="entry name" value="FYVE/PHD zinc finger"/>
    <property type="match status" value="1"/>
</dbReference>
<dbReference type="Pfam" id="PF13540">
    <property type="entry name" value="RCC1_2"/>
    <property type="match status" value="1"/>
</dbReference>
<dbReference type="PROSITE" id="PS00626">
    <property type="entry name" value="RCC1_2"/>
    <property type="match status" value="1"/>
</dbReference>
<feature type="repeat" description="RCC1" evidence="5">
    <location>
        <begin position="270"/>
        <end position="325"/>
    </location>
</feature>
<dbReference type="InterPro" id="IPR000408">
    <property type="entry name" value="Reg_chr_condens"/>
</dbReference>
<evidence type="ECO:0000256" key="1">
    <source>
        <dbReference type="ARBA" id="ARBA00022723"/>
    </source>
</evidence>
<comment type="caution">
    <text evidence="8">The sequence shown here is derived from an EMBL/GenBank/DDBJ whole genome shotgun (WGS) entry which is preliminary data.</text>
</comment>
<dbReference type="CDD" id="cd15543">
    <property type="entry name" value="PHD_RSF1"/>
    <property type="match status" value="1"/>
</dbReference>
<dbReference type="SMART" id="SM00249">
    <property type="entry name" value="PHD"/>
    <property type="match status" value="1"/>
</dbReference>
<evidence type="ECO:0000256" key="2">
    <source>
        <dbReference type="ARBA" id="ARBA00022771"/>
    </source>
</evidence>
<evidence type="ECO:0000256" key="6">
    <source>
        <dbReference type="SAM" id="MobiDB-lite"/>
    </source>
</evidence>
<feature type="domain" description="PHD-type" evidence="7">
    <location>
        <begin position="460"/>
        <end position="510"/>
    </location>
</feature>
<feature type="compositionally biased region" description="Basic residues" evidence="6">
    <location>
        <begin position="560"/>
        <end position="572"/>
    </location>
</feature>
<evidence type="ECO:0000256" key="3">
    <source>
        <dbReference type="ARBA" id="ARBA00022833"/>
    </source>
</evidence>
<dbReference type="InterPro" id="IPR019787">
    <property type="entry name" value="Znf_PHD-finger"/>
</dbReference>
<dbReference type="GO" id="GO:0031267">
    <property type="term" value="F:small GTPase binding"/>
    <property type="evidence" value="ECO:0007669"/>
    <property type="project" value="TreeGrafter"/>
</dbReference>
<dbReference type="InterPro" id="IPR011011">
    <property type="entry name" value="Znf_FYVE_PHD"/>
</dbReference>
<dbReference type="Gene3D" id="2.130.10.30">
    <property type="entry name" value="Regulator of chromosome condensation 1/beta-lactamase-inhibitor protein II"/>
    <property type="match status" value="2"/>
</dbReference>
<feature type="region of interest" description="Disordered" evidence="6">
    <location>
        <begin position="515"/>
        <end position="572"/>
    </location>
</feature>
<dbReference type="InterPro" id="IPR009091">
    <property type="entry name" value="RCC1/BLIP-II"/>
</dbReference>
<evidence type="ECO:0000256" key="5">
    <source>
        <dbReference type="PROSITE-ProRule" id="PRU00235"/>
    </source>
</evidence>
<dbReference type="PROSITE" id="PS50012">
    <property type="entry name" value="RCC1_3"/>
    <property type="match status" value="4"/>
</dbReference>
<evidence type="ECO:0000313" key="9">
    <source>
        <dbReference type="Proteomes" id="UP001176517"/>
    </source>
</evidence>
<feature type="repeat" description="RCC1" evidence="5">
    <location>
        <begin position="86"/>
        <end position="149"/>
    </location>
</feature>
<keyword evidence="3" id="KW-0862">Zinc</keyword>
<dbReference type="PANTHER" id="PTHR46207">
    <property type="entry name" value="PROTEIN RCC2"/>
    <property type="match status" value="1"/>
</dbReference>
<dbReference type="Proteomes" id="UP001176517">
    <property type="component" value="Unassembled WGS sequence"/>
</dbReference>
<dbReference type="GO" id="GO:0016020">
    <property type="term" value="C:membrane"/>
    <property type="evidence" value="ECO:0007669"/>
    <property type="project" value="TreeGrafter"/>
</dbReference>
<feature type="repeat" description="RCC1" evidence="5">
    <location>
        <begin position="387"/>
        <end position="441"/>
    </location>
</feature>
<dbReference type="PROSITE" id="PS50016">
    <property type="entry name" value="ZF_PHD_2"/>
    <property type="match status" value="1"/>
</dbReference>
<organism evidence="8 9">
    <name type="scientific">Tilletia horrida</name>
    <dbReference type="NCBI Taxonomy" id="155126"/>
    <lineage>
        <taxon>Eukaryota</taxon>
        <taxon>Fungi</taxon>
        <taxon>Dikarya</taxon>
        <taxon>Basidiomycota</taxon>
        <taxon>Ustilaginomycotina</taxon>
        <taxon>Exobasidiomycetes</taxon>
        <taxon>Tilletiales</taxon>
        <taxon>Tilletiaceae</taxon>
        <taxon>Tilletia</taxon>
    </lineage>
</organism>
<evidence type="ECO:0000259" key="7">
    <source>
        <dbReference type="PROSITE" id="PS50016"/>
    </source>
</evidence>
<dbReference type="SUPFAM" id="SSF50985">
    <property type="entry name" value="RCC1/BLIP-II"/>
    <property type="match status" value="1"/>
</dbReference>
<evidence type="ECO:0000256" key="4">
    <source>
        <dbReference type="PROSITE-ProRule" id="PRU00146"/>
    </source>
</evidence>
<keyword evidence="9" id="KW-1185">Reference proteome</keyword>
<dbReference type="InterPro" id="IPR001965">
    <property type="entry name" value="Znf_PHD"/>
</dbReference>
<dbReference type="InterPro" id="IPR019786">
    <property type="entry name" value="Zinc_finger_PHD-type_CS"/>
</dbReference>
<dbReference type="InterPro" id="IPR013083">
    <property type="entry name" value="Znf_RING/FYVE/PHD"/>
</dbReference>
<evidence type="ECO:0000313" key="8">
    <source>
        <dbReference type="EMBL" id="KAK0553607.1"/>
    </source>
</evidence>
<dbReference type="GO" id="GO:0008270">
    <property type="term" value="F:zinc ion binding"/>
    <property type="evidence" value="ECO:0007669"/>
    <property type="project" value="UniProtKB-KW"/>
</dbReference>
<dbReference type="Pfam" id="PF00415">
    <property type="entry name" value="RCC1"/>
    <property type="match status" value="2"/>
</dbReference>
<proteinExistence type="predicted"/>
<keyword evidence="1" id="KW-0479">Metal-binding</keyword>
<accession>A0AAN6GRC9</accession>
<dbReference type="AlphaFoldDB" id="A0AAN6GRC9"/>
<dbReference type="PANTHER" id="PTHR46207:SF1">
    <property type="entry name" value="PROTEIN RCC2"/>
    <property type="match status" value="1"/>
</dbReference>
<keyword evidence="2 4" id="KW-0863">Zinc-finger</keyword>
<dbReference type="InterPro" id="IPR028641">
    <property type="entry name" value="RCC2"/>
</dbReference>
<dbReference type="PRINTS" id="PR00633">
    <property type="entry name" value="RCCNDNSATION"/>
</dbReference>
<feature type="repeat" description="RCC1" evidence="5">
    <location>
        <begin position="206"/>
        <end position="269"/>
    </location>
</feature>